<dbReference type="PANTHER" id="PTHR42976:SF1">
    <property type="entry name" value="GH18 DOMAIN-CONTAINING PROTEIN-RELATED"/>
    <property type="match status" value="1"/>
</dbReference>
<dbReference type="RefSeq" id="WP_247815460.1">
    <property type="nucleotide sequence ID" value="NZ_JAKRKC020000001.1"/>
</dbReference>
<dbReference type="EMBL" id="JAKRKC020000001">
    <property type="protein sequence ID" value="MCK2217532.1"/>
    <property type="molecule type" value="Genomic_DNA"/>
</dbReference>
<protein>
    <recommendedName>
        <fullName evidence="4">Chitinase</fullName>
    </recommendedName>
</protein>
<comment type="caution">
    <text evidence="2">The sequence shown here is derived from an EMBL/GenBank/DDBJ whole genome shotgun (WGS) entry which is preliminary data.</text>
</comment>
<sequence length="342" mass="35080">MPRHQREPGTLPRPLAILGALALVATTTVAVRLLPVAAGEPAARPAPPRPPVTRHAPALSAAVSETPQPGFVGYVDTAREPGFDLPARARRSGVRHYLLGHLVAGGADGCSPKWASAAGTPADPGENPVANRIGPLRALGGDAAPSFGGPDGPDPAARCVRPGGLSAAYRRVAGAFGAAALDFEPGDGDTAAAALHRARALRVLQRERRLRVSYTLPLTASGLSAGDAASLRAARQAGAEVGTVNLLAEVEPRAAPAGRLHRLAAAIRLARAQIARAQAMPEPEQAWRRIALTLVLADGADLSEQDARTLTAYALRHGLAWLSLRGAAPDTGVSSVLQGSAP</sequence>
<keyword evidence="3" id="KW-1185">Reference proteome</keyword>
<evidence type="ECO:0008006" key="4">
    <source>
        <dbReference type="Google" id="ProtNLM"/>
    </source>
</evidence>
<evidence type="ECO:0000256" key="1">
    <source>
        <dbReference type="SAM" id="MobiDB-lite"/>
    </source>
</evidence>
<dbReference type="InterPro" id="IPR052750">
    <property type="entry name" value="GH18_Chitinase"/>
</dbReference>
<proteinExistence type="predicted"/>
<name>A0ABT0FYX3_9ACTN</name>
<dbReference type="Gene3D" id="3.20.20.80">
    <property type="entry name" value="Glycosidases"/>
    <property type="match status" value="1"/>
</dbReference>
<dbReference type="PANTHER" id="PTHR42976">
    <property type="entry name" value="BIFUNCTIONAL CHITINASE/LYSOZYME-RELATED"/>
    <property type="match status" value="1"/>
</dbReference>
<dbReference type="Proteomes" id="UP001317259">
    <property type="component" value="Unassembled WGS sequence"/>
</dbReference>
<organism evidence="2 3">
    <name type="scientific">Actinomadura luzonensis</name>
    <dbReference type="NCBI Taxonomy" id="2805427"/>
    <lineage>
        <taxon>Bacteria</taxon>
        <taxon>Bacillati</taxon>
        <taxon>Actinomycetota</taxon>
        <taxon>Actinomycetes</taxon>
        <taxon>Streptosporangiales</taxon>
        <taxon>Thermomonosporaceae</taxon>
        <taxon>Actinomadura</taxon>
    </lineage>
</organism>
<evidence type="ECO:0000313" key="3">
    <source>
        <dbReference type="Proteomes" id="UP001317259"/>
    </source>
</evidence>
<evidence type="ECO:0000313" key="2">
    <source>
        <dbReference type="EMBL" id="MCK2217532.1"/>
    </source>
</evidence>
<feature type="region of interest" description="Disordered" evidence="1">
    <location>
        <begin position="40"/>
        <end position="67"/>
    </location>
</feature>
<gene>
    <name evidence="2" type="ORF">MF672_027620</name>
</gene>
<reference evidence="2 3" key="1">
    <citation type="submission" date="2022-04" db="EMBL/GenBank/DDBJ databases">
        <title>Genome draft of Actinomadura sp. ATCC 31491.</title>
        <authorList>
            <person name="Shi X."/>
            <person name="Du Y."/>
        </authorList>
    </citation>
    <scope>NUCLEOTIDE SEQUENCE [LARGE SCALE GENOMIC DNA]</scope>
    <source>
        <strain evidence="2 3">ATCC 31491</strain>
    </source>
</reference>
<accession>A0ABT0FYX3</accession>